<feature type="region of interest" description="Disordered" evidence="1">
    <location>
        <begin position="30"/>
        <end position="55"/>
    </location>
</feature>
<sequence>MSPQGIQSMLHMRMIKCRRGFEHPQYRLARATDEDDTEDIPAFQEDPPSQPPLSHEPVHAAALISEVFDHLHCFEQYCTQRFDSIEFQKVQSMGTTKAYTFNHPRLP</sequence>
<evidence type="ECO:0000313" key="3">
    <source>
        <dbReference type="Proteomes" id="UP000239757"/>
    </source>
</evidence>
<dbReference type="Proteomes" id="UP000239757">
    <property type="component" value="Unassembled WGS sequence"/>
</dbReference>
<name>A0A2P5WDI5_GOSBA</name>
<accession>A0A2P5WDI5</accession>
<gene>
    <name evidence="2" type="ORF">GOBAR_AA31568</name>
</gene>
<dbReference type="AlphaFoldDB" id="A0A2P5WDI5"/>
<organism evidence="2 3">
    <name type="scientific">Gossypium barbadense</name>
    <name type="common">Sea Island cotton</name>
    <name type="synonym">Hibiscus barbadensis</name>
    <dbReference type="NCBI Taxonomy" id="3634"/>
    <lineage>
        <taxon>Eukaryota</taxon>
        <taxon>Viridiplantae</taxon>
        <taxon>Streptophyta</taxon>
        <taxon>Embryophyta</taxon>
        <taxon>Tracheophyta</taxon>
        <taxon>Spermatophyta</taxon>
        <taxon>Magnoliopsida</taxon>
        <taxon>eudicotyledons</taxon>
        <taxon>Gunneridae</taxon>
        <taxon>Pentapetalae</taxon>
        <taxon>rosids</taxon>
        <taxon>malvids</taxon>
        <taxon>Malvales</taxon>
        <taxon>Malvaceae</taxon>
        <taxon>Malvoideae</taxon>
        <taxon>Gossypium</taxon>
    </lineage>
</organism>
<evidence type="ECO:0000256" key="1">
    <source>
        <dbReference type="SAM" id="MobiDB-lite"/>
    </source>
</evidence>
<proteinExistence type="predicted"/>
<dbReference type="EMBL" id="KZ668049">
    <property type="protein sequence ID" value="PPR89117.1"/>
    <property type="molecule type" value="Genomic_DNA"/>
</dbReference>
<evidence type="ECO:0000313" key="2">
    <source>
        <dbReference type="EMBL" id="PPR89117.1"/>
    </source>
</evidence>
<reference evidence="2 3" key="1">
    <citation type="submission" date="2015-01" db="EMBL/GenBank/DDBJ databases">
        <title>Genome of allotetraploid Gossypium barbadense reveals genomic plasticity and fiber elongation in cotton evolution.</title>
        <authorList>
            <person name="Chen X."/>
            <person name="Liu X."/>
            <person name="Zhao B."/>
            <person name="Zheng H."/>
            <person name="Hu Y."/>
            <person name="Lu G."/>
            <person name="Yang C."/>
            <person name="Chen J."/>
            <person name="Shan C."/>
            <person name="Zhang L."/>
            <person name="Zhou Y."/>
            <person name="Wang L."/>
            <person name="Guo W."/>
            <person name="Bai Y."/>
            <person name="Ruan J."/>
            <person name="Shangguan X."/>
            <person name="Mao Y."/>
            <person name="Jiang J."/>
            <person name="Zhu Y."/>
            <person name="Lei J."/>
            <person name="Kang H."/>
            <person name="Chen S."/>
            <person name="He X."/>
            <person name="Wang R."/>
            <person name="Wang Y."/>
            <person name="Chen J."/>
            <person name="Wang L."/>
            <person name="Yu S."/>
            <person name="Wang B."/>
            <person name="Wei J."/>
            <person name="Song S."/>
            <person name="Lu X."/>
            <person name="Gao Z."/>
            <person name="Gu W."/>
            <person name="Deng X."/>
            <person name="Ma D."/>
            <person name="Wang S."/>
            <person name="Liang W."/>
            <person name="Fang L."/>
            <person name="Cai C."/>
            <person name="Zhu X."/>
            <person name="Zhou B."/>
            <person name="Zhang Y."/>
            <person name="Chen Z."/>
            <person name="Xu S."/>
            <person name="Zhu R."/>
            <person name="Wang S."/>
            <person name="Zhang T."/>
            <person name="Zhao G."/>
        </authorList>
    </citation>
    <scope>NUCLEOTIDE SEQUENCE [LARGE SCALE GENOMIC DNA]</scope>
    <source>
        <strain evidence="3">cv. Xinhai21</strain>
        <tissue evidence="2">Leaf</tissue>
    </source>
</reference>
<protein>
    <submittedName>
        <fullName evidence="2">Uncharacterized protein</fullName>
    </submittedName>
</protein>